<accession>A0A0F9J200</accession>
<gene>
    <name evidence="2" type="ORF">LCGC14_1584370</name>
</gene>
<name>A0A0F9J200_9ZZZZ</name>
<dbReference type="AlphaFoldDB" id="A0A0F9J200"/>
<feature type="compositionally biased region" description="Basic and acidic residues" evidence="1">
    <location>
        <begin position="275"/>
        <end position="285"/>
    </location>
</feature>
<feature type="region of interest" description="Disordered" evidence="1">
    <location>
        <begin position="230"/>
        <end position="285"/>
    </location>
</feature>
<organism evidence="2">
    <name type="scientific">marine sediment metagenome</name>
    <dbReference type="NCBI Taxonomy" id="412755"/>
    <lineage>
        <taxon>unclassified sequences</taxon>
        <taxon>metagenomes</taxon>
        <taxon>ecological metagenomes</taxon>
    </lineage>
</organism>
<evidence type="ECO:0000256" key="1">
    <source>
        <dbReference type="SAM" id="MobiDB-lite"/>
    </source>
</evidence>
<feature type="compositionally biased region" description="Polar residues" evidence="1">
    <location>
        <begin position="257"/>
        <end position="268"/>
    </location>
</feature>
<sequence length="343" mass="38890">MNNETSNLPTINYSKEAFELIKSHEANQDLIFVAPEDLRTQSMFLPEVVVIKSTIDDYHDLKTGQFMPKGHQTDRIGEAAGIAFLDKNCGTRTELVDGNTAYVGFAQAKKRMPDGTWRTSSICEYEFNPVLRAEEDILRDKGDKYKDENKRKLLTLTYKKFGRARAGTGARLRVIRELTGMQTSFKRDQLQKSMVFCRIAVNTDLLLADPKTREVALEAALGVTRQIYGPPKEGPKALSDHYTVEDDNHGQAPPPENNTQKHGGQTTDDIWGKTGETDEQKKTREMADDLRKRRMEYSKELSEKALIEIDTALSEPINPHLINVAIENLDAWEVWRTEQRGGK</sequence>
<dbReference type="EMBL" id="LAZR01012503">
    <property type="protein sequence ID" value="KKM26474.1"/>
    <property type="molecule type" value="Genomic_DNA"/>
</dbReference>
<protein>
    <submittedName>
        <fullName evidence="2">Uncharacterized protein</fullName>
    </submittedName>
</protein>
<evidence type="ECO:0000313" key="2">
    <source>
        <dbReference type="EMBL" id="KKM26474.1"/>
    </source>
</evidence>
<reference evidence="2" key="1">
    <citation type="journal article" date="2015" name="Nature">
        <title>Complex archaea that bridge the gap between prokaryotes and eukaryotes.</title>
        <authorList>
            <person name="Spang A."/>
            <person name="Saw J.H."/>
            <person name="Jorgensen S.L."/>
            <person name="Zaremba-Niedzwiedzka K."/>
            <person name="Martijn J."/>
            <person name="Lind A.E."/>
            <person name="van Eijk R."/>
            <person name="Schleper C."/>
            <person name="Guy L."/>
            <person name="Ettema T.J."/>
        </authorList>
    </citation>
    <scope>NUCLEOTIDE SEQUENCE</scope>
</reference>
<comment type="caution">
    <text evidence="2">The sequence shown here is derived from an EMBL/GenBank/DDBJ whole genome shotgun (WGS) entry which is preliminary data.</text>
</comment>
<feature type="compositionally biased region" description="Basic and acidic residues" evidence="1">
    <location>
        <begin position="233"/>
        <end position="249"/>
    </location>
</feature>
<proteinExistence type="predicted"/>